<organism evidence="6 7">
    <name type="scientific">Leuconostoc kimchii</name>
    <dbReference type="NCBI Taxonomy" id="136609"/>
    <lineage>
        <taxon>Bacteria</taxon>
        <taxon>Bacillati</taxon>
        <taxon>Bacillota</taxon>
        <taxon>Bacilli</taxon>
        <taxon>Lactobacillales</taxon>
        <taxon>Lactobacillaceae</taxon>
        <taxon>Leuconostoc</taxon>
    </lineage>
</organism>
<keyword evidence="3" id="KW-0238">DNA-binding</keyword>
<accession>A0ABX5SID1</accession>
<keyword evidence="4" id="KW-0804">Transcription</keyword>
<keyword evidence="2" id="KW-0805">Transcription regulation</keyword>
<dbReference type="EMBL" id="CP037939">
    <property type="protein sequence ID" value="QBR47109.1"/>
    <property type="molecule type" value="Genomic_DNA"/>
</dbReference>
<sequence length="113" mass="12884">MFLIKTRSTRDTVRFYIEQGLLTPSKKAGKYNFTDQSVDDYQEIIALKQMGLSISAIKAIKKMHDEGCGTSEQRQQNTIIISEALDNVATELAVLNDRKKRLIAMKEQLEKTM</sequence>
<name>A0ABX5SID1_9LACO</name>
<dbReference type="Pfam" id="PF13411">
    <property type="entry name" value="MerR_1"/>
    <property type="match status" value="1"/>
</dbReference>
<dbReference type="InterPro" id="IPR000551">
    <property type="entry name" value="MerR-type_HTH_dom"/>
</dbReference>
<evidence type="ECO:0000313" key="6">
    <source>
        <dbReference type="EMBL" id="QBR47109.1"/>
    </source>
</evidence>
<reference evidence="6 7" key="1">
    <citation type="submission" date="2019-03" db="EMBL/GenBank/DDBJ databases">
        <title>Complete Genome Sequence of Leuconostoc kimchii strain NKJ218 Isolated from Homemade Kimchi.</title>
        <authorList>
            <person name="Jung J.Y."/>
            <person name="Jin H.M."/>
            <person name="Jung J.-W."/>
            <person name="Lee S.-Y."/>
            <person name="Ryu B.-G."/>
            <person name="Han S.-S."/>
            <person name="Kang H.K."/>
            <person name="Choi H.W."/>
            <person name="Chung E.J."/>
            <person name="Choi K.-M."/>
        </authorList>
    </citation>
    <scope>NUCLEOTIDE SEQUENCE [LARGE SCALE GENOMIC DNA]</scope>
    <source>
        <strain evidence="6 7">NKJ218</strain>
    </source>
</reference>
<dbReference type="Gene3D" id="1.10.1660.10">
    <property type="match status" value="1"/>
</dbReference>
<protein>
    <submittedName>
        <fullName evidence="6">MerR family transcriptional regulator</fullName>
    </submittedName>
</protein>
<dbReference type="Proteomes" id="UP000295756">
    <property type="component" value="Chromosome"/>
</dbReference>
<dbReference type="PANTHER" id="PTHR30204">
    <property type="entry name" value="REDOX-CYCLING DRUG-SENSING TRANSCRIPTIONAL ACTIVATOR SOXR"/>
    <property type="match status" value="1"/>
</dbReference>
<keyword evidence="1" id="KW-0678">Repressor</keyword>
<dbReference type="InterPro" id="IPR009061">
    <property type="entry name" value="DNA-bd_dom_put_sf"/>
</dbReference>
<evidence type="ECO:0000256" key="4">
    <source>
        <dbReference type="ARBA" id="ARBA00023163"/>
    </source>
</evidence>
<feature type="domain" description="HTH merR-type" evidence="5">
    <location>
        <begin position="9"/>
        <end position="63"/>
    </location>
</feature>
<dbReference type="SUPFAM" id="SSF46955">
    <property type="entry name" value="Putative DNA-binding domain"/>
    <property type="match status" value="1"/>
</dbReference>
<keyword evidence="7" id="KW-1185">Reference proteome</keyword>
<dbReference type="RefSeq" id="WP_013103247.1">
    <property type="nucleotide sequence ID" value="NZ_CP037939.1"/>
</dbReference>
<dbReference type="InterPro" id="IPR047057">
    <property type="entry name" value="MerR_fam"/>
</dbReference>
<proteinExistence type="predicted"/>
<evidence type="ECO:0000256" key="1">
    <source>
        <dbReference type="ARBA" id="ARBA00022491"/>
    </source>
</evidence>
<evidence type="ECO:0000256" key="3">
    <source>
        <dbReference type="ARBA" id="ARBA00023125"/>
    </source>
</evidence>
<evidence type="ECO:0000313" key="7">
    <source>
        <dbReference type="Proteomes" id="UP000295756"/>
    </source>
</evidence>
<dbReference type="SMART" id="SM00422">
    <property type="entry name" value="HTH_MERR"/>
    <property type="match status" value="1"/>
</dbReference>
<dbReference type="PANTHER" id="PTHR30204:SF69">
    <property type="entry name" value="MERR-FAMILY TRANSCRIPTIONAL REGULATOR"/>
    <property type="match status" value="1"/>
</dbReference>
<gene>
    <name evidence="6" type="ORF">EW139_02835</name>
</gene>
<dbReference type="PROSITE" id="PS50937">
    <property type="entry name" value="HTH_MERR_2"/>
    <property type="match status" value="1"/>
</dbReference>
<evidence type="ECO:0000259" key="5">
    <source>
        <dbReference type="PROSITE" id="PS50937"/>
    </source>
</evidence>
<evidence type="ECO:0000256" key="2">
    <source>
        <dbReference type="ARBA" id="ARBA00023015"/>
    </source>
</evidence>